<reference evidence="7 8" key="1">
    <citation type="journal article" date="2019" name="Sci. Rep.">
        <title>Comparative genomics of chytrid fungi reveal insights into the obligate biotrophic and pathogenic lifestyle of Synchytrium endobioticum.</title>
        <authorList>
            <person name="van de Vossenberg B.T.L.H."/>
            <person name="Warris S."/>
            <person name="Nguyen H.D.T."/>
            <person name="van Gent-Pelzer M.P.E."/>
            <person name="Joly D.L."/>
            <person name="van de Geest H.C."/>
            <person name="Bonants P.J.M."/>
            <person name="Smith D.S."/>
            <person name="Levesque C.A."/>
            <person name="van der Lee T.A.J."/>
        </authorList>
    </citation>
    <scope>NUCLEOTIDE SEQUENCE [LARGE SCALE GENOMIC DNA]</scope>
    <source>
        <strain evidence="7 8">JEL517</strain>
    </source>
</reference>
<dbReference type="Pfam" id="PF13086">
    <property type="entry name" value="AAA_11"/>
    <property type="match status" value="1"/>
</dbReference>
<dbReference type="CDD" id="cd17935">
    <property type="entry name" value="EEXXQc_AQR"/>
    <property type="match status" value="1"/>
</dbReference>
<feature type="domain" description="RNA helicase aquarius N-terminal" evidence="4">
    <location>
        <begin position="146"/>
        <end position="426"/>
    </location>
</feature>
<feature type="compositionally biased region" description="Polar residues" evidence="1">
    <location>
        <begin position="52"/>
        <end position="70"/>
    </location>
</feature>
<dbReference type="Pfam" id="PF21143">
    <property type="entry name" value="Aquarius_N_2nd"/>
    <property type="match status" value="1"/>
</dbReference>
<feature type="domain" description="DNA2/NAM7 helicase helicase" evidence="2">
    <location>
        <begin position="1015"/>
        <end position="1316"/>
    </location>
</feature>
<dbReference type="InterPro" id="IPR041679">
    <property type="entry name" value="DNA2/NAM7-like_C"/>
</dbReference>
<evidence type="ECO:0000259" key="6">
    <source>
        <dbReference type="Pfam" id="PF21144"/>
    </source>
</evidence>
<dbReference type="InterPro" id="IPR032174">
    <property type="entry name" value="Aquarius_N"/>
</dbReference>
<dbReference type="OrthoDB" id="1879at2759"/>
<dbReference type="PANTHER" id="PTHR10887">
    <property type="entry name" value="DNA2/NAM7 HELICASE FAMILY"/>
    <property type="match status" value="1"/>
</dbReference>
<feature type="region of interest" description="Disordered" evidence="1">
    <location>
        <begin position="1"/>
        <end position="86"/>
    </location>
</feature>
<dbReference type="Pfam" id="PF21144">
    <property type="entry name" value="Aquarius_N_3rd"/>
    <property type="match status" value="1"/>
</dbReference>
<dbReference type="InterPro" id="IPR041677">
    <property type="entry name" value="DNA2/NAM7_AAA_11"/>
</dbReference>
<dbReference type="GeneID" id="42002566"/>
<dbReference type="SUPFAM" id="SSF52540">
    <property type="entry name" value="P-loop containing nucleoside triphosphate hydrolases"/>
    <property type="match status" value="1"/>
</dbReference>
<proteinExistence type="predicted"/>
<dbReference type="CDD" id="cd18808">
    <property type="entry name" value="SF1_C_Upf1"/>
    <property type="match status" value="1"/>
</dbReference>
<dbReference type="InterPro" id="IPR026300">
    <property type="entry name" value="CWF11_fam"/>
</dbReference>
<feature type="domain" description="RNA helicase aquarius N-terminal" evidence="4">
    <location>
        <begin position="450"/>
        <end position="584"/>
    </location>
</feature>
<dbReference type="Gene3D" id="3.40.50.300">
    <property type="entry name" value="P-loop containing nucleotide triphosphate hydrolases"/>
    <property type="match status" value="2"/>
</dbReference>
<evidence type="ECO:0000259" key="5">
    <source>
        <dbReference type="Pfam" id="PF21143"/>
    </source>
</evidence>
<dbReference type="Proteomes" id="UP000319731">
    <property type="component" value="Unassembled WGS sequence"/>
</dbReference>
<dbReference type="InterPro" id="IPR027417">
    <property type="entry name" value="P-loop_NTPase"/>
</dbReference>
<dbReference type="RefSeq" id="XP_031026868.1">
    <property type="nucleotide sequence ID" value="XM_031167269.1"/>
</dbReference>
<dbReference type="PANTHER" id="PTHR10887:SF5">
    <property type="entry name" value="RNA HELICASE AQUARIUS"/>
    <property type="match status" value="1"/>
</dbReference>
<dbReference type="GO" id="GO:0004386">
    <property type="term" value="F:helicase activity"/>
    <property type="evidence" value="ECO:0007669"/>
    <property type="project" value="InterPro"/>
</dbReference>
<feature type="domain" description="RNA helicase aquarius insertion" evidence="6">
    <location>
        <begin position="917"/>
        <end position="1002"/>
    </location>
</feature>
<feature type="domain" description="DNA2/NAM7 helicase-like C-terminal" evidence="3">
    <location>
        <begin position="1326"/>
        <end position="1518"/>
    </location>
</feature>
<evidence type="ECO:0000313" key="8">
    <source>
        <dbReference type="Proteomes" id="UP000319731"/>
    </source>
</evidence>
<dbReference type="FunFam" id="3.40.50.300:FF:002863">
    <property type="entry name" value="Pre-mRNA-splicing factor cwf11"/>
    <property type="match status" value="1"/>
</dbReference>
<dbReference type="Pfam" id="PF16399">
    <property type="entry name" value="Aquarius_N_1st"/>
    <property type="match status" value="2"/>
</dbReference>
<evidence type="ECO:0000259" key="3">
    <source>
        <dbReference type="Pfam" id="PF13087"/>
    </source>
</evidence>
<dbReference type="InterPro" id="IPR047187">
    <property type="entry name" value="SF1_C_Upf1"/>
</dbReference>
<name>A0A507CFF0_9FUNG</name>
<evidence type="ECO:0008006" key="9">
    <source>
        <dbReference type="Google" id="ProtNLM"/>
    </source>
</evidence>
<accession>A0A507CFF0</accession>
<keyword evidence="8" id="KW-1185">Reference proteome</keyword>
<evidence type="ECO:0000313" key="7">
    <source>
        <dbReference type="EMBL" id="TPX36654.1"/>
    </source>
</evidence>
<feature type="domain" description="RNA helicase aquarius beta-barrel" evidence="5">
    <location>
        <begin position="678"/>
        <end position="854"/>
    </location>
</feature>
<dbReference type="Pfam" id="PF13087">
    <property type="entry name" value="AAA_12"/>
    <property type="match status" value="1"/>
</dbReference>
<feature type="region of interest" description="Disordered" evidence="1">
    <location>
        <begin position="114"/>
        <end position="135"/>
    </location>
</feature>
<gene>
    <name evidence="7" type="ORF">SmJEL517_g01341</name>
</gene>
<dbReference type="GO" id="GO:0000398">
    <property type="term" value="P:mRNA splicing, via spliceosome"/>
    <property type="evidence" value="ECO:0007669"/>
    <property type="project" value="InterPro"/>
</dbReference>
<dbReference type="InterPro" id="IPR048967">
    <property type="entry name" value="Aquarius_insert"/>
</dbReference>
<dbReference type="PIRSF" id="PIRSF038901">
    <property type="entry name" value="AQR_cwf11"/>
    <property type="match status" value="1"/>
</dbReference>
<evidence type="ECO:0000259" key="4">
    <source>
        <dbReference type="Pfam" id="PF16399"/>
    </source>
</evidence>
<evidence type="ECO:0000256" key="1">
    <source>
        <dbReference type="SAM" id="MobiDB-lite"/>
    </source>
</evidence>
<protein>
    <recommendedName>
        <fullName evidence="9">Pre-mRNA-splicing factor</fullName>
    </recommendedName>
</protein>
<sequence>MTKRSRDAAAEDLGFFSSIEADIEPEAAPLMDDAPIEPETNTKSAEQEVKGTGSNQKPSNNEPTTRPTSKSRTKESSSGIYAPSFAEASQDPLSHLAKRYWSIPDLVSRPSIPVASTADDGAEEPTGKKVKAKKAAKKKAAAAEAESTAEPTSKWNPDVIKQIWTDLVKSGFSRSKIMLLEYLQTLENYLWPHFNPEESTLEHVLCLVININEKFREKQFSVWSSFLTTPDTDSVKFAAFFKRVIQLLLTPLDLNSYTYTYHTTATKNIELDLQIRRFLLVFMIHSFASLETSIVRSECLKLAGVSTWSCLVDEDARESIFKKAVSTRKLWNRAEKKHQLATSAAKTELEVERSVISELIKQYYIILASIPESGPAPSHSIAYCERFLEFLTDIESQLPTRRYLNTLLRDHLVVAMSSTSNLAKRGRLHIQHHQDMSLSLPDDWNAKDVDSGALFALMVDRLAFYVSFEIDELTSMPLSETEITHAHYERIQTFQKLAFTEFKDTLEEFALENVASIDSAQALAYHLGLLSHDDLRKLCQMLGVRTERFWAGGSADDEGVMADVAGYFDKEFLISVLVSNYERKESQIEKINATSLYPDENILFDDSAIPDPMSFTNTHCLAIPKLNLQFLTLHDYLLRNFELFRLESTYEIRQDIQDVIKRMNPGYSSDVLTPDHAVIKGWARMGIPVSSVQIVEIGPPRLGEKKPSFVQADVTFNVTRFNESLKREWDSLNPHDIVFLVALRMEPALNQHADHDDEASGAHFRRKYGIQYIRGAEVIHYIGRDNKEDFVKIDVPLSELQAVTKRPNMTKYPSHDKRPSNERILRVALDTNQYFSDMKTKEDAYDNFNILIRRRPKENNFKSVLETIRDLMQSELVVPDWLQDVFLGYGDPSSAHYSKVVVKSATEEGGAVELTKDWRDTFLSWEHLVESFPSKSVTSLNGDKPEPPYVVTFPPSMFATDAPAGMTSGVKRKLHGEVVESNEESLVVRTYTPLNMGPYPEDVPKKNIIRFTPMQVEAIHSGMSNGLTVVVGPPGTGKTDVAVQVIANIYHNHPEQHTLIVTHSNQALNQLFEKIMALDIDPRHLLRLGHGQEELLGGELGTWSKSGRVEAFLEKRLQLLARVDLLAAAIDAVGAHGSTCETASYFYTYYVLAKWESYYSRASKKSATLKDIVDAFPFAKYFADAPAPLFKAEMTPKEALDVVDGCWRHISKIFQELEEVRAFELLRSSRDRGNYLLMKEARIVAMTCTHAALKRREMVALGFKYENILMEESAQILEVETFIPLLLQSPDTNTGVSRLRRVILIGDHHQLPPVIQHTAFQRYGNMEQSMFSRFVRLGVPLVELDQQARARPSIAELFRWNYTHLGDLKSVLDANDEFKYGNPGLPFEYQCINVDDYFGKGETIPTRNVIQNMGEAEYAVAMFMYMRLLGYPANKIVILSTYKGQRDLINDILAQRCEINPLYGRPASVQTVDKFQGQQSDYVILSLVRTTTVGFMRDVRRMIVAMSRARLGLYVLCRVQLLETCTELHPIFARLLTRPTDLWVRPSEVFGVPERLVTDPRIVYTSKKVWEAVGEGDDKQVKSFVMAGLAHLGSYVAQMYEQQRARITELKASASQSSPASAST</sequence>
<dbReference type="GO" id="GO:0071013">
    <property type="term" value="C:catalytic step 2 spliceosome"/>
    <property type="evidence" value="ECO:0007669"/>
    <property type="project" value="TreeGrafter"/>
</dbReference>
<dbReference type="EMBL" id="QEAO01000004">
    <property type="protein sequence ID" value="TPX36654.1"/>
    <property type="molecule type" value="Genomic_DNA"/>
</dbReference>
<comment type="caution">
    <text evidence="7">The sequence shown here is derived from an EMBL/GenBank/DDBJ whole genome shotgun (WGS) entry which is preliminary data.</text>
</comment>
<organism evidence="7 8">
    <name type="scientific">Synchytrium microbalum</name>
    <dbReference type="NCBI Taxonomy" id="1806994"/>
    <lineage>
        <taxon>Eukaryota</taxon>
        <taxon>Fungi</taxon>
        <taxon>Fungi incertae sedis</taxon>
        <taxon>Chytridiomycota</taxon>
        <taxon>Chytridiomycota incertae sedis</taxon>
        <taxon>Chytridiomycetes</taxon>
        <taxon>Synchytriales</taxon>
        <taxon>Synchytriaceae</taxon>
        <taxon>Synchytrium</taxon>
    </lineage>
</organism>
<dbReference type="InterPro" id="IPR045055">
    <property type="entry name" value="DNA2/NAM7-like"/>
</dbReference>
<dbReference type="InterPro" id="IPR048966">
    <property type="entry name" value="Aquarius_b-barrel"/>
</dbReference>
<dbReference type="GO" id="GO:0003729">
    <property type="term" value="F:mRNA binding"/>
    <property type="evidence" value="ECO:0007669"/>
    <property type="project" value="TreeGrafter"/>
</dbReference>
<dbReference type="STRING" id="1806994.A0A507CFF0"/>
<evidence type="ECO:0000259" key="2">
    <source>
        <dbReference type="Pfam" id="PF13086"/>
    </source>
</evidence>